<dbReference type="EMBL" id="JADGJW010000054">
    <property type="protein sequence ID" value="KAJ3225738.1"/>
    <property type="molecule type" value="Genomic_DNA"/>
</dbReference>
<dbReference type="Pfam" id="PF01237">
    <property type="entry name" value="Oxysterol_BP"/>
    <property type="match status" value="2"/>
</dbReference>
<dbReference type="InterPro" id="IPR000648">
    <property type="entry name" value="Oxysterol-bd"/>
</dbReference>
<dbReference type="GO" id="GO:0005829">
    <property type="term" value="C:cytosol"/>
    <property type="evidence" value="ECO:0007669"/>
    <property type="project" value="TreeGrafter"/>
</dbReference>
<dbReference type="Proteomes" id="UP001211065">
    <property type="component" value="Unassembled WGS sequence"/>
</dbReference>
<dbReference type="GO" id="GO:0032934">
    <property type="term" value="F:sterol binding"/>
    <property type="evidence" value="ECO:0007669"/>
    <property type="project" value="TreeGrafter"/>
</dbReference>
<dbReference type="GO" id="GO:0016020">
    <property type="term" value="C:membrane"/>
    <property type="evidence" value="ECO:0007669"/>
    <property type="project" value="TreeGrafter"/>
</dbReference>
<comment type="similarity">
    <text evidence="1">Belongs to the OSBP family.</text>
</comment>
<organism evidence="2 3">
    <name type="scientific">Clydaea vesicula</name>
    <dbReference type="NCBI Taxonomy" id="447962"/>
    <lineage>
        <taxon>Eukaryota</taxon>
        <taxon>Fungi</taxon>
        <taxon>Fungi incertae sedis</taxon>
        <taxon>Chytridiomycota</taxon>
        <taxon>Chytridiomycota incertae sedis</taxon>
        <taxon>Chytridiomycetes</taxon>
        <taxon>Lobulomycetales</taxon>
        <taxon>Lobulomycetaceae</taxon>
        <taxon>Clydaea</taxon>
    </lineage>
</organism>
<keyword evidence="3" id="KW-1185">Reference proteome</keyword>
<dbReference type="InterPro" id="IPR037239">
    <property type="entry name" value="OSBP_sf"/>
</dbReference>
<dbReference type="Gene3D" id="3.30.70.3490">
    <property type="match status" value="1"/>
</dbReference>
<sequence>MTTLSEFVQNLNDPKNDIKNNLEKSSSVANFFKSLMSFSGSLDDLGMSAPLSLLDHISGLTLHTKKSNFKKFLEINKEDGIFCEDAALDRMNTLKKPLNPIIGEVLKCDITSNGTETGSNEQENWEKTDNVIFCAEQISHHPPITFPSTKIKGKIFNESNGETLLEIHGDWKSDVFVKATQKLFKEIKILDKSDSLFTTENSCYKPVYSKDLPYNHTLNVWKDVIKFLDLNDYSKAAKFKRELEDYQRKYLKTLKSKQIEHQPRYFRKVPIDKNIDGKSQNDYKNYIWEFIE</sequence>
<dbReference type="AlphaFoldDB" id="A0AAD5UA15"/>
<accession>A0AAD5UA15</accession>
<gene>
    <name evidence="2" type="ORF">HK099_006351</name>
</gene>
<evidence type="ECO:0000313" key="2">
    <source>
        <dbReference type="EMBL" id="KAJ3225738.1"/>
    </source>
</evidence>
<name>A0AAD5UA15_9FUNG</name>
<evidence type="ECO:0000313" key="3">
    <source>
        <dbReference type="Proteomes" id="UP001211065"/>
    </source>
</evidence>
<evidence type="ECO:0000256" key="1">
    <source>
        <dbReference type="ARBA" id="ARBA00008842"/>
    </source>
</evidence>
<dbReference type="SUPFAM" id="SSF144000">
    <property type="entry name" value="Oxysterol-binding protein-like"/>
    <property type="match status" value="1"/>
</dbReference>
<comment type="caution">
    <text evidence="2">The sequence shown here is derived from an EMBL/GenBank/DDBJ whole genome shotgun (WGS) entry which is preliminary data.</text>
</comment>
<proteinExistence type="inferred from homology"/>
<dbReference type="PANTHER" id="PTHR10972">
    <property type="entry name" value="OXYSTEROL-BINDING PROTEIN-RELATED"/>
    <property type="match status" value="1"/>
</dbReference>
<protein>
    <submittedName>
        <fullName evidence="2">Uncharacterized protein</fullName>
    </submittedName>
</protein>
<reference evidence="2" key="1">
    <citation type="submission" date="2020-05" db="EMBL/GenBank/DDBJ databases">
        <title>Phylogenomic resolution of chytrid fungi.</title>
        <authorList>
            <person name="Stajich J.E."/>
            <person name="Amses K."/>
            <person name="Simmons R."/>
            <person name="Seto K."/>
            <person name="Myers J."/>
            <person name="Bonds A."/>
            <person name="Quandt C.A."/>
            <person name="Barry K."/>
            <person name="Liu P."/>
            <person name="Grigoriev I."/>
            <person name="Longcore J.E."/>
            <person name="James T.Y."/>
        </authorList>
    </citation>
    <scope>NUCLEOTIDE SEQUENCE</scope>
    <source>
        <strain evidence="2">JEL0476</strain>
    </source>
</reference>